<protein>
    <submittedName>
        <fullName evidence="3">Fatty acid desaturase type 1</fullName>
    </submittedName>
</protein>
<keyword evidence="1" id="KW-0812">Transmembrane</keyword>
<evidence type="ECO:0000259" key="2">
    <source>
        <dbReference type="Pfam" id="PF00487"/>
    </source>
</evidence>
<evidence type="ECO:0000313" key="4">
    <source>
        <dbReference type="Proteomes" id="UP000572817"/>
    </source>
</evidence>
<evidence type="ECO:0000256" key="1">
    <source>
        <dbReference type="SAM" id="Phobius"/>
    </source>
</evidence>
<dbReference type="EMBL" id="WWBZ02000001">
    <property type="protein sequence ID" value="KAF4313373.1"/>
    <property type="molecule type" value="Genomic_DNA"/>
</dbReference>
<dbReference type="GO" id="GO:0006629">
    <property type="term" value="P:lipid metabolic process"/>
    <property type="evidence" value="ECO:0007669"/>
    <property type="project" value="InterPro"/>
</dbReference>
<name>A0A8H4J7D5_9PEZI</name>
<keyword evidence="4" id="KW-1185">Reference proteome</keyword>
<feature type="transmembrane region" description="Helical" evidence="1">
    <location>
        <begin position="273"/>
        <end position="297"/>
    </location>
</feature>
<feature type="transmembrane region" description="Helical" evidence="1">
    <location>
        <begin position="249"/>
        <end position="267"/>
    </location>
</feature>
<dbReference type="OrthoDB" id="1461976at2759"/>
<keyword evidence="1" id="KW-1133">Transmembrane helix</keyword>
<dbReference type="Pfam" id="PF00487">
    <property type="entry name" value="FA_desaturase"/>
    <property type="match status" value="1"/>
</dbReference>
<feature type="domain" description="Fatty acid desaturase" evidence="2">
    <location>
        <begin position="88"/>
        <end position="374"/>
    </location>
</feature>
<accession>A0A8H4J7D5</accession>
<proteinExistence type="predicted"/>
<feature type="transmembrane region" description="Helical" evidence="1">
    <location>
        <begin position="118"/>
        <end position="139"/>
    </location>
</feature>
<sequence length="414" mass="47129">MSTVQTVLEQQWEPNYILTEHTNTRPAKDPGKCPSLGDLKRAIPVHCFQPSTPRSVAYLVRDISMAVALAYGALHIRVESSIASAGLWAFYGFAQGLVFTGLWILAHECGHGAFSPYRYLNDTVGWLCHSFLGVPYFSWKITHARHHRFTGHLRKDVAFVPRTVEEVASQKGTSLQALEELCEDTPIVTTAKLIAHQLLGWQTHMIFYVSAGYQSCVRGDWGLDKGWLSGRVSHFDPWSDLFLPQQARLVILSDIGLAIAAYALYMTAQATTWQIAALLWGLPYMWVHHWLIAITFLQHTHPDVPHYGDGTWTFTLGNLCTIDRDFGFIGSFFFHRAINDHVVHHLFPKIPFYHATEATAVIRPLLGEFYISAHESFIPSLWRTFRQCRWVKEDRNAPAPQTYHWVKPSSRRTV</sequence>
<dbReference type="AlphaFoldDB" id="A0A8H4J7D5"/>
<reference evidence="3" key="1">
    <citation type="submission" date="2020-04" db="EMBL/GenBank/DDBJ databases">
        <title>Genome Assembly and Annotation of Botryosphaeria dothidea sdau 11-99, a Latent Pathogen of Apple Fruit Ring Rot in China.</title>
        <authorList>
            <person name="Yu C."/>
            <person name="Diao Y."/>
            <person name="Lu Q."/>
            <person name="Zhao J."/>
            <person name="Cui S."/>
            <person name="Peng C."/>
            <person name="He B."/>
            <person name="Liu H."/>
        </authorList>
    </citation>
    <scope>NUCLEOTIDE SEQUENCE [LARGE SCALE GENOMIC DNA]</scope>
    <source>
        <strain evidence="3">Sdau11-99</strain>
    </source>
</reference>
<dbReference type="InterPro" id="IPR012171">
    <property type="entry name" value="Fatty_acid_desaturase"/>
</dbReference>
<dbReference type="PANTHER" id="PTHR32100">
    <property type="entry name" value="OMEGA-6 FATTY ACID DESATURASE, CHLOROPLASTIC"/>
    <property type="match status" value="1"/>
</dbReference>
<dbReference type="Proteomes" id="UP000572817">
    <property type="component" value="Unassembled WGS sequence"/>
</dbReference>
<dbReference type="GO" id="GO:0016491">
    <property type="term" value="F:oxidoreductase activity"/>
    <property type="evidence" value="ECO:0007669"/>
    <property type="project" value="InterPro"/>
</dbReference>
<dbReference type="CDD" id="cd03507">
    <property type="entry name" value="Delta12-FADS-like"/>
    <property type="match status" value="1"/>
</dbReference>
<gene>
    <name evidence="3" type="ORF">GTA08_BOTSDO01002</name>
</gene>
<dbReference type="InterPro" id="IPR005804">
    <property type="entry name" value="FA_desaturase_dom"/>
</dbReference>
<comment type="caution">
    <text evidence="3">The sequence shown here is derived from an EMBL/GenBank/DDBJ whole genome shotgun (WGS) entry which is preliminary data.</text>
</comment>
<keyword evidence="1" id="KW-0472">Membrane</keyword>
<feature type="transmembrane region" description="Helical" evidence="1">
    <location>
        <begin position="86"/>
        <end position="106"/>
    </location>
</feature>
<evidence type="ECO:0000313" key="3">
    <source>
        <dbReference type="EMBL" id="KAF4313373.1"/>
    </source>
</evidence>
<organism evidence="3 4">
    <name type="scientific">Botryosphaeria dothidea</name>
    <dbReference type="NCBI Taxonomy" id="55169"/>
    <lineage>
        <taxon>Eukaryota</taxon>
        <taxon>Fungi</taxon>
        <taxon>Dikarya</taxon>
        <taxon>Ascomycota</taxon>
        <taxon>Pezizomycotina</taxon>
        <taxon>Dothideomycetes</taxon>
        <taxon>Dothideomycetes incertae sedis</taxon>
        <taxon>Botryosphaeriales</taxon>
        <taxon>Botryosphaeriaceae</taxon>
        <taxon>Botryosphaeria</taxon>
    </lineage>
</organism>